<dbReference type="SMART" id="SM00283">
    <property type="entry name" value="MA"/>
    <property type="match status" value="1"/>
</dbReference>
<evidence type="ECO:0000256" key="6">
    <source>
        <dbReference type="ARBA" id="ARBA00029447"/>
    </source>
</evidence>
<feature type="transmembrane region" description="Helical" evidence="8">
    <location>
        <begin position="21"/>
        <end position="43"/>
    </location>
</feature>
<dbReference type="InterPro" id="IPR004089">
    <property type="entry name" value="MCPsignal_dom"/>
</dbReference>
<evidence type="ECO:0000256" key="2">
    <source>
        <dbReference type="ARBA" id="ARBA00022692"/>
    </source>
</evidence>
<dbReference type="Gene3D" id="1.10.287.950">
    <property type="entry name" value="Methyl-accepting chemotaxis protein"/>
    <property type="match status" value="1"/>
</dbReference>
<dbReference type="InterPro" id="IPR003660">
    <property type="entry name" value="HAMP_dom"/>
</dbReference>
<dbReference type="CDD" id="cd06225">
    <property type="entry name" value="HAMP"/>
    <property type="match status" value="1"/>
</dbReference>
<comment type="similarity">
    <text evidence="6">Belongs to the methyl-accepting chemotaxis (MCP) protein family.</text>
</comment>
<evidence type="ECO:0000256" key="7">
    <source>
        <dbReference type="PROSITE-ProRule" id="PRU00284"/>
    </source>
</evidence>
<dbReference type="RefSeq" id="WP_203386023.1">
    <property type="nucleotide sequence ID" value="NZ_CP064781.1"/>
</dbReference>
<dbReference type="PANTHER" id="PTHR32089">
    <property type="entry name" value="METHYL-ACCEPTING CHEMOTAXIS PROTEIN MCPB"/>
    <property type="match status" value="1"/>
</dbReference>
<organism evidence="11 12">
    <name type="scientific">Azospira restricta</name>
    <dbReference type="NCBI Taxonomy" id="404405"/>
    <lineage>
        <taxon>Bacteria</taxon>
        <taxon>Pseudomonadati</taxon>
        <taxon>Pseudomonadota</taxon>
        <taxon>Betaproteobacteria</taxon>
        <taxon>Rhodocyclales</taxon>
        <taxon>Rhodocyclaceae</taxon>
        <taxon>Azospira</taxon>
    </lineage>
</organism>
<dbReference type="KEGG" id="ares:IWH25_11930"/>
<protein>
    <submittedName>
        <fullName evidence="11">Methyl-accepting chemotaxis protein</fullName>
    </submittedName>
</protein>
<evidence type="ECO:0000259" key="10">
    <source>
        <dbReference type="PROSITE" id="PS50885"/>
    </source>
</evidence>
<evidence type="ECO:0000256" key="8">
    <source>
        <dbReference type="SAM" id="Phobius"/>
    </source>
</evidence>
<keyword evidence="3 8" id="KW-1133">Transmembrane helix</keyword>
<dbReference type="AlphaFoldDB" id="A0A974PW83"/>
<dbReference type="Pfam" id="PF00672">
    <property type="entry name" value="HAMP"/>
    <property type="match status" value="1"/>
</dbReference>
<dbReference type="FunFam" id="1.10.287.950:FF:000001">
    <property type="entry name" value="Methyl-accepting chemotaxis sensory transducer"/>
    <property type="match status" value="1"/>
</dbReference>
<keyword evidence="12" id="KW-1185">Reference proteome</keyword>
<evidence type="ECO:0000313" key="11">
    <source>
        <dbReference type="EMBL" id="QRJ62491.1"/>
    </source>
</evidence>
<gene>
    <name evidence="11" type="ORF">IWH25_11930</name>
</gene>
<dbReference type="PANTHER" id="PTHR32089:SF119">
    <property type="entry name" value="METHYL-ACCEPTING CHEMOTAXIS PROTEIN CTPL"/>
    <property type="match status" value="1"/>
</dbReference>
<dbReference type="Proteomes" id="UP000663444">
    <property type="component" value="Chromosome"/>
</dbReference>
<dbReference type="PROSITE" id="PS50885">
    <property type="entry name" value="HAMP"/>
    <property type="match status" value="1"/>
</dbReference>
<evidence type="ECO:0000313" key="12">
    <source>
        <dbReference type="Proteomes" id="UP000663444"/>
    </source>
</evidence>
<dbReference type="PROSITE" id="PS50111">
    <property type="entry name" value="CHEMOTAXIS_TRANSDUC_2"/>
    <property type="match status" value="1"/>
</dbReference>
<accession>A0A974PW83</accession>
<evidence type="ECO:0000256" key="4">
    <source>
        <dbReference type="ARBA" id="ARBA00023136"/>
    </source>
</evidence>
<dbReference type="EMBL" id="CP064781">
    <property type="protein sequence ID" value="QRJ62491.1"/>
    <property type="molecule type" value="Genomic_DNA"/>
</dbReference>
<evidence type="ECO:0000259" key="9">
    <source>
        <dbReference type="PROSITE" id="PS50111"/>
    </source>
</evidence>
<dbReference type="SMART" id="SM00304">
    <property type="entry name" value="HAMP"/>
    <property type="match status" value="1"/>
</dbReference>
<feature type="domain" description="Methyl-accepting transducer" evidence="9">
    <location>
        <begin position="399"/>
        <end position="635"/>
    </location>
</feature>
<feature type="domain" description="HAMP" evidence="10">
    <location>
        <begin position="342"/>
        <end position="394"/>
    </location>
</feature>
<reference evidence="11" key="1">
    <citation type="submission" date="2020-11" db="EMBL/GenBank/DDBJ databases">
        <title>Azospira restricta DSM 18626 genome sequence.</title>
        <authorList>
            <person name="Moe W.M."/>
        </authorList>
    </citation>
    <scope>NUCLEOTIDE SEQUENCE</scope>
    <source>
        <strain evidence="11">DSM 18626</strain>
    </source>
</reference>
<evidence type="ECO:0000256" key="5">
    <source>
        <dbReference type="ARBA" id="ARBA00023224"/>
    </source>
</evidence>
<evidence type="ECO:0000256" key="1">
    <source>
        <dbReference type="ARBA" id="ARBA00004141"/>
    </source>
</evidence>
<keyword evidence="4 8" id="KW-0472">Membrane</keyword>
<comment type="subcellular location">
    <subcellularLocation>
        <location evidence="1">Membrane</location>
        <topology evidence="1">Multi-pass membrane protein</topology>
    </subcellularLocation>
</comment>
<name>A0A974PW83_9RHOO</name>
<dbReference type="GO" id="GO:0016020">
    <property type="term" value="C:membrane"/>
    <property type="evidence" value="ECO:0007669"/>
    <property type="project" value="UniProtKB-SubCell"/>
</dbReference>
<keyword evidence="2 8" id="KW-0812">Transmembrane</keyword>
<feature type="transmembrane region" description="Helical" evidence="8">
    <location>
        <begin position="319"/>
        <end position="343"/>
    </location>
</feature>
<dbReference type="SUPFAM" id="SSF58104">
    <property type="entry name" value="Methyl-accepting chemotaxis protein (MCP) signaling domain"/>
    <property type="match status" value="1"/>
</dbReference>
<keyword evidence="5 7" id="KW-0807">Transducer</keyword>
<evidence type="ECO:0000256" key="3">
    <source>
        <dbReference type="ARBA" id="ARBA00022989"/>
    </source>
</evidence>
<proteinExistence type="inferred from homology"/>
<dbReference type="Pfam" id="PF00015">
    <property type="entry name" value="MCPsignal"/>
    <property type="match status" value="1"/>
</dbReference>
<dbReference type="GO" id="GO:0007165">
    <property type="term" value="P:signal transduction"/>
    <property type="evidence" value="ECO:0007669"/>
    <property type="project" value="UniProtKB-KW"/>
</dbReference>
<dbReference type="CDD" id="cd11386">
    <property type="entry name" value="MCP_signal"/>
    <property type="match status" value="1"/>
</dbReference>
<dbReference type="GO" id="GO:0006935">
    <property type="term" value="P:chemotaxis"/>
    <property type="evidence" value="ECO:0007669"/>
    <property type="project" value="UniProtKB-ARBA"/>
</dbReference>
<sequence length="672" mass="72668">MQALFAPAIAIMNRLRYTQKFGAMGVLMLVAIAVLILNLYSALDANIKASRAELRGIAVIKPMQRVLQYMQQHRGMSQGVIAGNEAMKEKRAGKEKEVSEALQATEAALLPELAAGKEWKAITGEWTQIKADGLNWTGVESFSRHTALIDSTLMFMIGAADSYSLTVDPDVDSYYLIDTIMSKAPVALERLGQMRARGTGILTKKEMHDQQKIEMSSLMAELNGALKNLRFNLEKTARFNPGMQAVLAQTSKDFSESAEQINKLIVEDMMLGTFSTSPKDYFELTTTAIDKGYKQMYETMLPTLEQLIERRINRLQQNLYVSIGLAILMLVVVGYFSAGTYYATVNSIRQLSETAHTLSTGDLRPRIDLGTRDELKQVGDSFNEMANAFSALLRNVQASADQVLSASTRMAESSSQITQSTESQSEAASSMAAAVEQMTVGIDHISKNAIEANEISQQAGSLSAEGGRIVGTVVDEIRKIAGAVNDSANIIDELGRQSDQISAIVNVIKEIADQTNLLALNAAIEAARAGESGRGFAVVADEVRKLAERTTKSTQEISAMISAIQSGTQSAVTSMRDGVSRVNDGVVLATQAGEAMGQIQGNAEQVVGTVADISSALREQSAASTEIAKNVEHIAEMAEENNSVVAENAGTAHELERLAEGLQAEIRRFRVS</sequence>